<name>A0A1Q6DWN0_METT1</name>
<dbReference type="CDD" id="cd02440">
    <property type="entry name" value="AdoMet_MTases"/>
    <property type="match status" value="1"/>
</dbReference>
<keyword evidence="3" id="KW-1185">Reference proteome</keyword>
<organism evidence="2 3">
    <name type="scientific">Methanohalarchaeum thermophilum</name>
    <dbReference type="NCBI Taxonomy" id="1903181"/>
    <lineage>
        <taxon>Archaea</taxon>
        <taxon>Methanobacteriati</taxon>
        <taxon>Methanobacteriota</taxon>
        <taxon>Methanonatronarchaeia</taxon>
        <taxon>Methanonatronarchaeales</taxon>
        <taxon>Methanonatronarchaeaceae</taxon>
        <taxon>Candidatus Methanohalarchaeum</taxon>
    </lineage>
</organism>
<evidence type="ECO:0000259" key="1">
    <source>
        <dbReference type="Pfam" id="PF08241"/>
    </source>
</evidence>
<dbReference type="AlphaFoldDB" id="A0A1Q6DWN0"/>
<dbReference type="PANTHER" id="PTHR43591">
    <property type="entry name" value="METHYLTRANSFERASE"/>
    <property type="match status" value="1"/>
</dbReference>
<evidence type="ECO:0000313" key="3">
    <source>
        <dbReference type="Proteomes" id="UP000185744"/>
    </source>
</evidence>
<dbReference type="Pfam" id="PF08241">
    <property type="entry name" value="Methyltransf_11"/>
    <property type="match status" value="1"/>
</dbReference>
<protein>
    <submittedName>
        <fullName evidence="2">SAM-dependent methyltransferase</fullName>
    </submittedName>
</protein>
<evidence type="ECO:0000313" key="2">
    <source>
        <dbReference type="EMBL" id="OKY78712.1"/>
    </source>
</evidence>
<dbReference type="STRING" id="1903181.BTN85_1211"/>
<accession>A0A1Q6DWN0</accession>
<comment type="caution">
    <text evidence="2">The sequence shown here is derived from an EMBL/GenBank/DDBJ whole genome shotgun (WGS) entry which is preliminary data.</text>
</comment>
<keyword evidence="2" id="KW-0808">Transferase</keyword>
<dbReference type="GO" id="GO:0032259">
    <property type="term" value="P:methylation"/>
    <property type="evidence" value="ECO:0007669"/>
    <property type="project" value="UniProtKB-KW"/>
</dbReference>
<dbReference type="Proteomes" id="UP000185744">
    <property type="component" value="Unassembled WGS sequence"/>
</dbReference>
<dbReference type="PANTHER" id="PTHR43591:SF24">
    <property type="entry name" value="2-METHOXY-6-POLYPRENYL-1,4-BENZOQUINOL METHYLASE, MITOCHONDRIAL"/>
    <property type="match status" value="1"/>
</dbReference>
<gene>
    <name evidence="2" type="ORF">BTN85_1211</name>
</gene>
<dbReference type="Gene3D" id="3.40.50.150">
    <property type="entry name" value="Vaccinia Virus protein VP39"/>
    <property type="match status" value="1"/>
</dbReference>
<feature type="domain" description="Methyltransferase type 11" evidence="1">
    <location>
        <begin position="50"/>
        <end position="141"/>
    </location>
</feature>
<dbReference type="GO" id="GO:0008757">
    <property type="term" value="F:S-adenosylmethionine-dependent methyltransferase activity"/>
    <property type="evidence" value="ECO:0007669"/>
    <property type="project" value="InterPro"/>
</dbReference>
<dbReference type="EMBL" id="MSDW01000001">
    <property type="protein sequence ID" value="OKY78712.1"/>
    <property type="molecule type" value="Genomic_DNA"/>
</dbReference>
<reference evidence="2" key="1">
    <citation type="submission" date="2016-12" db="EMBL/GenBank/DDBJ databases">
        <title>Discovery of methanogenic haloarchaea.</title>
        <authorList>
            <person name="Sorokin D.Y."/>
            <person name="Makarova K.S."/>
            <person name="Abbas B."/>
            <person name="Ferrer M."/>
            <person name="Golyshin P.N."/>
        </authorList>
    </citation>
    <scope>NUCLEOTIDE SEQUENCE [LARGE SCALE GENOMIC DNA]</scope>
    <source>
        <strain evidence="2">HMET1</strain>
    </source>
</reference>
<sequence>MKGKKWYRKEDIAEEYEPKRFKGLGGKYINYREKKSVKKALGNIKNKKILDVATGTGRFSIMAAEEGGNVTAGDISLPMLEIAKNKAKRKDLIEELDFIKMDAENLPFRDEEFEMVMAIRFMHLVNEPQLFLKEMKRVTQKRIIFDTFSLLSLRVLYNKMLPMGSTLYKKKDIQKIAKNLDLKVKNKIDSFTMPFGFYRYAPDFTIKPIKNLDEKISKNQLGKKLSTVNYWILEKQN</sequence>
<proteinExistence type="predicted"/>
<dbReference type="InterPro" id="IPR029063">
    <property type="entry name" value="SAM-dependent_MTases_sf"/>
</dbReference>
<dbReference type="InParanoid" id="A0A1Q6DWN0"/>
<dbReference type="SUPFAM" id="SSF53335">
    <property type="entry name" value="S-adenosyl-L-methionine-dependent methyltransferases"/>
    <property type="match status" value="1"/>
</dbReference>
<dbReference type="InterPro" id="IPR013216">
    <property type="entry name" value="Methyltransf_11"/>
</dbReference>
<keyword evidence="2" id="KW-0489">Methyltransferase</keyword>